<dbReference type="Proteomes" id="UP000564806">
    <property type="component" value="Unassembled WGS sequence"/>
</dbReference>
<dbReference type="PANTHER" id="PTHR30086:SF6">
    <property type="entry name" value="AMINO ACID EFFLUX PROTEIN YCGF-RELATED"/>
    <property type="match status" value="1"/>
</dbReference>
<dbReference type="AlphaFoldDB" id="A0A850ER37"/>
<evidence type="ECO:0000256" key="5">
    <source>
        <dbReference type="ARBA" id="ARBA00023136"/>
    </source>
</evidence>
<comment type="caution">
    <text evidence="7">The sequence shown here is derived from an EMBL/GenBank/DDBJ whole genome shotgun (WGS) entry which is preliminary data.</text>
</comment>
<name>A0A850ER37_9BACL</name>
<evidence type="ECO:0000256" key="4">
    <source>
        <dbReference type="ARBA" id="ARBA00022989"/>
    </source>
</evidence>
<dbReference type="Pfam" id="PF01810">
    <property type="entry name" value="LysE"/>
    <property type="match status" value="1"/>
</dbReference>
<dbReference type="GO" id="GO:0005886">
    <property type="term" value="C:plasma membrane"/>
    <property type="evidence" value="ECO:0007669"/>
    <property type="project" value="UniProtKB-SubCell"/>
</dbReference>
<proteinExistence type="predicted"/>
<dbReference type="RefSeq" id="WP_175374072.1">
    <property type="nucleotide sequence ID" value="NZ_JABWCS010000220.1"/>
</dbReference>
<gene>
    <name evidence="7" type="ORF">HPT30_25280</name>
</gene>
<evidence type="ECO:0000256" key="3">
    <source>
        <dbReference type="ARBA" id="ARBA00022692"/>
    </source>
</evidence>
<organism evidence="7 8">
    <name type="scientific">Paenibacillus agri</name>
    <dbReference type="NCBI Taxonomy" id="2744309"/>
    <lineage>
        <taxon>Bacteria</taxon>
        <taxon>Bacillati</taxon>
        <taxon>Bacillota</taxon>
        <taxon>Bacilli</taxon>
        <taxon>Bacillales</taxon>
        <taxon>Paenibacillaceae</taxon>
        <taxon>Paenibacillus</taxon>
    </lineage>
</organism>
<evidence type="ECO:0000256" key="2">
    <source>
        <dbReference type="ARBA" id="ARBA00022475"/>
    </source>
</evidence>
<keyword evidence="2" id="KW-1003">Cell membrane</keyword>
<accession>A0A850ER37</accession>
<feature type="transmembrane region" description="Helical" evidence="6">
    <location>
        <begin position="37"/>
        <end position="57"/>
    </location>
</feature>
<feature type="transmembrane region" description="Helical" evidence="6">
    <location>
        <begin position="182"/>
        <end position="200"/>
    </location>
</feature>
<dbReference type="PANTHER" id="PTHR30086">
    <property type="entry name" value="ARGININE EXPORTER PROTEIN ARGO"/>
    <property type="match status" value="1"/>
</dbReference>
<evidence type="ECO:0000313" key="8">
    <source>
        <dbReference type="Proteomes" id="UP000564806"/>
    </source>
</evidence>
<evidence type="ECO:0000256" key="6">
    <source>
        <dbReference type="SAM" id="Phobius"/>
    </source>
</evidence>
<feature type="transmembrane region" description="Helical" evidence="6">
    <location>
        <begin position="63"/>
        <end position="85"/>
    </location>
</feature>
<keyword evidence="3 6" id="KW-0812">Transmembrane</keyword>
<keyword evidence="4 6" id="KW-1133">Transmembrane helix</keyword>
<sequence length="210" mass="22705">MALLLTYVLLGFSIALPVGTITIEMTKQGLKNGFMHGWIVGLGGMTVDMLLIIGLYLGLASVLSLPIIQVIMWLVGALFLCYVGYDSIKNANHDISLAGEKNTKSLFSSYKNGLLVAVSPGNLVFWVSVFGTVLADSFDQSNKGSFLIVGLGIMLGILIHDLGLMTIVATTRRALNHTAIKWVTIAAGVVLIGFAGYFFYQFVISVKQYF</sequence>
<dbReference type="EMBL" id="JABWCS010000220">
    <property type="protein sequence ID" value="NUU63668.1"/>
    <property type="molecule type" value="Genomic_DNA"/>
</dbReference>
<keyword evidence="5 6" id="KW-0472">Membrane</keyword>
<keyword evidence="8" id="KW-1185">Reference proteome</keyword>
<feature type="transmembrane region" description="Helical" evidence="6">
    <location>
        <begin position="146"/>
        <end position="170"/>
    </location>
</feature>
<feature type="transmembrane region" description="Helical" evidence="6">
    <location>
        <begin position="6"/>
        <end position="25"/>
    </location>
</feature>
<comment type="subcellular location">
    <subcellularLocation>
        <location evidence="1">Cell membrane</location>
        <topology evidence="1">Multi-pass membrane protein</topology>
    </subcellularLocation>
</comment>
<dbReference type="InterPro" id="IPR001123">
    <property type="entry name" value="LeuE-type"/>
</dbReference>
<protein>
    <submittedName>
        <fullName evidence="7">LysE family transporter</fullName>
    </submittedName>
</protein>
<feature type="transmembrane region" description="Helical" evidence="6">
    <location>
        <begin position="114"/>
        <end position="134"/>
    </location>
</feature>
<reference evidence="7" key="1">
    <citation type="submission" date="2020-06" db="EMBL/GenBank/DDBJ databases">
        <title>Paenibacillus sp. nov., isolated from soil.</title>
        <authorList>
            <person name="Seo Y.L."/>
        </authorList>
    </citation>
    <scope>NUCLEOTIDE SEQUENCE [LARGE SCALE GENOMIC DNA]</scope>
    <source>
        <strain evidence="7">JW14</strain>
    </source>
</reference>
<evidence type="ECO:0000256" key="1">
    <source>
        <dbReference type="ARBA" id="ARBA00004651"/>
    </source>
</evidence>
<dbReference type="GO" id="GO:0015171">
    <property type="term" value="F:amino acid transmembrane transporter activity"/>
    <property type="evidence" value="ECO:0007669"/>
    <property type="project" value="TreeGrafter"/>
</dbReference>
<evidence type="ECO:0000313" key="7">
    <source>
        <dbReference type="EMBL" id="NUU63668.1"/>
    </source>
</evidence>